<reference evidence="2" key="1">
    <citation type="submission" date="2021-02" db="EMBL/GenBank/DDBJ databases">
        <authorList>
            <person name="Dougan E. K."/>
            <person name="Rhodes N."/>
            <person name="Thang M."/>
            <person name="Chan C."/>
        </authorList>
    </citation>
    <scope>NUCLEOTIDE SEQUENCE</scope>
</reference>
<keyword evidence="3" id="KW-1185">Reference proteome</keyword>
<keyword evidence="1" id="KW-1133">Transmembrane helix</keyword>
<keyword evidence="1" id="KW-0472">Membrane</keyword>
<evidence type="ECO:0000313" key="3">
    <source>
        <dbReference type="Proteomes" id="UP000604046"/>
    </source>
</evidence>
<dbReference type="OrthoDB" id="447949at2759"/>
<protein>
    <submittedName>
        <fullName evidence="2">Uncharacterized protein</fullName>
    </submittedName>
</protein>
<dbReference type="Proteomes" id="UP000604046">
    <property type="component" value="Unassembled WGS sequence"/>
</dbReference>
<dbReference type="AlphaFoldDB" id="A0A812R3V6"/>
<accession>A0A812R3V6</accession>
<sequence length="67" mass="7625">MFYKYSGIRAEENNKTLEMARQMKIRLMTEEEESLQATSKKIYWALAISGTLLCCCCVLNILLNSAG</sequence>
<proteinExistence type="predicted"/>
<keyword evidence="1" id="KW-0812">Transmembrane</keyword>
<comment type="caution">
    <text evidence="2">The sequence shown here is derived from an EMBL/GenBank/DDBJ whole genome shotgun (WGS) entry which is preliminary data.</text>
</comment>
<organism evidence="2 3">
    <name type="scientific">Symbiodinium natans</name>
    <dbReference type="NCBI Taxonomy" id="878477"/>
    <lineage>
        <taxon>Eukaryota</taxon>
        <taxon>Sar</taxon>
        <taxon>Alveolata</taxon>
        <taxon>Dinophyceae</taxon>
        <taxon>Suessiales</taxon>
        <taxon>Symbiodiniaceae</taxon>
        <taxon>Symbiodinium</taxon>
    </lineage>
</organism>
<gene>
    <name evidence="2" type="ORF">SNAT2548_LOCUS22756</name>
</gene>
<dbReference type="EMBL" id="CAJNDS010002298">
    <property type="protein sequence ID" value="CAE7418402.1"/>
    <property type="molecule type" value="Genomic_DNA"/>
</dbReference>
<evidence type="ECO:0000256" key="1">
    <source>
        <dbReference type="SAM" id="Phobius"/>
    </source>
</evidence>
<evidence type="ECO:0000313" key="2">
    <source>
        <dbReference type="EMBL" id="CAE7418402.1"/>
    </source>
</evidence>
<name>A0A812R3V6_9DINO</name>
<feature type="transmembrane region" description="Helical" evidence="1">
    <location>
        <begin position="42"/>
        <end position="63"/>
    </location>
</feature>